<accession>A0A7C9NC71</accession>
<gene>
    <name evidence="2" type="ORF">D1639_11445</name>
</gene>
<sequence>MLPSDEIKAEQAALREEMGSYRMRGLPVPMELWRRVGDVQVRLARALRAEGSKAAPDEGPAYRFRVSFECTEPVWRRIKALLAEQPTRNRSFACEAIPQPPERAAGEVSQGSDEERDAEEVG</sequence>
<feature type="region of interest" description="Disordered" evidence="1">
    <location>
        <begin position="89"/>
        <end position="122"/>
    </location>
</feature>
<name>A0A7C9NC71_9BACT</name>
<dbReference type="AlphaFoldDB" id="A0A7C9NC71"/>
<proteinExistence type="predicted"/>
<comment type="caution">
    <text evidence="2">The sequence shown here is derived from an EMBL/GenBank/DDBJ whole genome shotgun (WGS) entry which is preliminary data.</text>
</comment>
<protein>
    <submittedName>
        <fullName evidence="2">Uncharacterized protein</fullName>
    </submittedName>
</protein>
<reference evidence="2" key="1">
    <citation type="submission" date="2018-08" db="EMBL/GenBank/DDBJ databases">
        <title>Murine metabolic-syndrome-specific gut microbial biobank.</title>
        <authorList>
            <person name="Liu C."/>
        </authorList>
    </citation>
    <scope>NUCLEOTIDE SEQUENCE [LARGE SCALE GENOMIC DNA]</scope>
    <source>
        <strain evidence="2">Z82</strain>
    </source>
</reference>
<organism evidence="2">
    <name type="scientific">Muribaculaceae bacterium Z82</name>
    <dbReference type="NCBI Taxonomy" id="2304548"/>
    <lineage>
        <taxon>Bacteria</taxon>
        <taxon>Pseudomonadati</taxon>
        <taxon>Bacteroidota</taxon>
        <taxon>Bacteroidia</taxon>
        <taxon>Bacteroidales</taxon>
        <taxon>Muribaculaceae</taxon>
    </lineage>
</organism>
<evidence type="ECO:0000256" key="1">
    <source>
        <dbReference type="SAM" id="MobiDB-lite"/>
    </source>
</evidence>
<feature type="compositionally biased region" description="Acidic residues" evidence="1">
    <location>
        <begin position="112"/>
        <end position="122"/>
    </location>
</feature>
<evidence type="ECO:0000313" key="2">
    <source>
        <dbReference type="EMBL" id="NBI35624.1"/>
    </source>
</evidence>
<dbReference type="EMBL" id="QWKH01000196">
    <property type="protein sequence ID" value="NBI35624.1"/>
    <property type="molecule type" value="Genomic_DNA"/>
</dbReference>